<dbReference type="InterPro" id="IPR000086">
    <property type="entry name" value="NUDIX_hydrolase_dom"/>
</dbReference>
<reference evidence="4" key="2">
    <citation type="submission" date="2021-05" db="EMBL/GenBank/DDBJ databases">
        <title>Protein family content uncovers lineage relationships and bacterial pathway maintenance mechanisms in DPANN archaea.</title>
        <authorList>
            <person name="Castelle C.J."/>
            <person name="Meheust R."/>
            <person name="Jaffe A.L."/>
            <person name="Seitz K."/>
            <person name="Gong X."/>
            <person name="Baker B.J."/>
            <person name="Banfield J.F."/>
        </authorList>
    </citation>
    <scope>NUCLEOTIDE SEQUENCE</scope>
    <source>
        <strain evidence="4">RIFCSPLOWO2_01_FULL_43_13</strain>
    </source>
</reference>
<dbReference type="GO" id="GO:0016787">
    <property type="term" value="F:hydrolase activity"/>
    <property type="evidence" value="ECO:0007669"/>
    <property type="project" value="UniProtKB-KW"/>
</dbReference>
<evidence type="ECO:0000259" key="3">
    <source>
        <dbReference type="PROSITE" id="PS51462"/>
    </source>
</evidence>
<gene>
    <name evidence="4" type="ORF">J4478_04605</name>
</gene>
<dbReference type="Gene3D" id="3.90.79.10">
    <property type="entry name" value="Nucleoside Triphosphate Pyrophosphohydrolase"/>
    <property type="match status" value="1"/>
</dbReference>
<feature type="domain" description="Nudix hydrolase" evidence="3">
    <location>
        <begin position="7"/>
        <end position="142"/>
    </location>
</feature>
<dbReference type="Proteomes" id="UP000680185">
    <property type="component" value="Unassembled WGS sequence"/>
</dbReference>
<name>A0A8T4KYF3_9ARCH</name>
<keyword evidence="2" id="KW-0378">Hydrolase</keyword>
<comment type="caution">
    <text evidence="4">The sequence shown here is derived from an EMBL/GenBank/DDBJ whole genome shotgun (WGS) entry which is preliminary data.</text>
</comment>
<evidence type="ECO:0000313" key="5">
    <source>
        <dbReference type="Proteomes" id="UP000680185"/>
    </source>
</evidence>
<reference evidence="4" key="1">
    <citation type="submission" date="2021-03" db="EMBL/GenBank/DDBJ databases">
        <authorList>
            <person name="Jaffe A."/>
        </authorList>
    </citation>
    <scope>NUCLEOTIDE SEQUENCE</scope>
    <source>
        <strain evidence="4">RIFCSPLOWO2_01_FULL_43_13</strain>
    </source>
</reference>
<dbReference type="PROSITE" id="PS00893">
    <property type="entry name" value="NUDIX_BOX"/>
    <property type="match status" value="1"/>
</dbReference>
<dbReference type="Pfam" id="PF00293">
    <property type="entry name" value="NUDIX"/>
    <property type="match status" value="1"/>
</dbReference>
<evidence type="ECO:0000256" key="2">
    <source>
        <dbReference type="ARBA" id="ARBA00022801"/>
    </source>
</evidence>
<dbReference type="SUPFAM" id="SSF55811">
    <property type="entry name" value="Nudix"/>
    <property type="match status" value="1"/>
</dbReference>
<dbReference type="AlphaFoldDB" id="A0A8T4KYF3"/>
<accession>A0A8T4KYF3</accession>
<sequence length="148" mass="17025">MDGKYLMQNAETKIIVCVIKCKEKYLILKGAPWMKTYPNLWSIVTGKIEDNESPRQAAEREMVEETGQKPITIKEGRVFANKIKIGDYLVHTFLCEIESEKIRITGEHIAFKWVKPNEIFDHKTIPELEQDFKAAGVDAGKPVQQKLF</sequence>
<proteinExistence type="predicted"/>
<organism evidence="4 5">
    <name type="scientific">Candidatus Iainarchaeum sp</name>
    <dbReference type="NCBI Taxonomy" id="3101447"/>
    <lineage>
        <taxon>Archaea</taxon>
        <taxon>Candidatus Iainarchaeota</taxon>
        <taxon>Candidatus Iainarchaeia</taxon>
        <taxon>Candidatus Iainarchaeales</taxon>
        <taxon>Candidatus Iainarchaeaceae</taxon>
        <taxon>Candidatus Iainarchaeum</taxon>
    </lineage>
</organism>
<dbReference type="PROSITE" id="PS51462">
    <property type="entry name" value="NUDIX"/>
    <property type="match status" value="1"/>
</dbReference>
<dbReference type="InterPro" id="IPR020084">
    <property type="entry name" value="NUDIX_hydrolase_CS"/>
</dbReference>
<evidence type="ECO:0000313" key="4">
    <source>
        <dbReference type="EMBL" id="MBS3058652.1"/>
    </source>
</evidence>
<comment type="cofactor">
    <cofactor evidence="1">
        <name>Mg(2+)</name>
        <dbReference type="ChEBI" id="CHEBI:18420"/>
    </cofactor>
</comment>
<dbReference type="PANTHER" id="PTHR43046">
    <property type="entry name" value="GDP-MANNOSE MANNOSYL HYDROLASE"/>
    <property type="match status" value="1"/>
</dbReference>
<protein>
    <submittedName>
        <fullName evidence="4">NUDIX domain-containing protein</fullName>
    </submittedName>
</protein>
<dbReference type="EMBL" id="JAGVWB010000031">
    <property type="protein sequence ID" value="MBS3058652.1"/>
    <property type="molecule type" value="Genomic_DNA"/>
</dbReference>
<dbReference type="InterPro" id="IPR015797">
    <property type="entry name" value="NUDIX_hydrolase-like_dom_sf"/>
</dbReference>
<dbReference type="PANTHER" id="PTHR43046:SF14">
    <property type="entry name" value="MUTT_NUDIX FAMILY PROTEIN"/>
    <property type="match status" value="1"/>
</dbReference>
<evidence type="ECO:0000256" key="1">
    <source>
        <dbReference type="ARBA" id="ARBA00001946"/>
    </source>
</evidence>